<feature type="domain" description="TonB-dependent receptor-like beta-barrel" evidence="13">
    <location>
        <begin position="290"/>
        <end position="795"/>
    </location>
</feature>
<dbReference type="Gene3D" id="2.40.170.20">
    <property type="entry name" value="TonB-dependent receptor, beta-barrel domain"/>
    <property type="match status" value="1"/>
</dbReference>
<dbReference type="InterPro" id="IPR036942">
    <property type="entry name" value="Beta-barrel_TonB_sf"/>
</dbReference>
<evidence type="ECO:0000256" key="11">
    <source>
        <dbReference type="PROSITE-ProRule" id="PRU01360"/>
    </source>
</evidence>
<protein>
    <submittedName>
        <fullName evidence="15">TonB-dependent siderophore receptor</fullName>
    </submittedName>
</protein>
<comment type="caution">
    <text evidence="15">The sequence shown here is derived from an EMBL/GenBank/DDBJ whole genome shotgun (WGS) entry which is preliminary data.</text>
</comment>
<dbReference type="GO" id="GO:0009279">
    <property type="term" value="C:cell outer membrane"/>
    <property type="evidence" value="ECO:0007669"/>
    <property type="project" value="UniProtKB-SubCell"/>
</dbReference>
<evidence type="ECO:0000256" key="9">
    <source>
        <dbReference type="ARBA" id="ARBA00023136"/>
    </source>
</evidence>
<keyword evidence="2 11" id="KW-0813">Transport</keyword>
<dbReference type="PROSITE" id="PS52016">
    <property type="entry name" value="TONB_DEPENDENT_REC_3"/>
    <property type="match status" value="1"/>
</dbReference>
<gene>
    <name evidence="15" type="ORF">ATO7_11073</name>
</gene>
<evidence type="ECO:0000259" key="13">
    <source>
        <dbReference type="Pfam" id="PF00593"/>
    </source>
</evidence>
<keyword evidence="15" id="KW-0675">Receptor</keyword>
<name>A0A1Y1SB17_9GAMM</name>
<organism evidence="15 16">
    <name type="scientific">Oceanococcus atlanticus</name>
    <dbReference type="NCBI Taxonomy" id="1317117"/>
    <lineage>
        <taxon>Bacteria</taxon>
        <taxon>Pseudomonadati</taxon>
        <taxon>Pseudomonadota</taxon>
        <taxon>Gammaproteobacteria</taxon>
        <taxon>Chromatiales</taxon>
        <taxon>Oceanococcaceae</taxon>
        <taxon>Oceanococcus</taxon>
    </lineage>
</organism>
<keyword evidence="6" id="KW-0408">Iron</keyword>
<sequence length="832" mass="91481">MRQWLLGTAMLASWGAWGEAENQGQNHDGIESIELPQHSPPAVSKAPEVLGDVVVTARRREERSLDVPVSMTVLDGDALGEAGLTLATDIQERVPGMVVSMPNARLTSYTIRGLGSTSANDGIESSVGLFLDGVYLGRQGLSIFDLIDLERVEVLRGPQGTLFGKNTTAGALNIVTRLPVDYYEAKLEVGMGNLRSRQLRGAVNDSLIDGVLSGRLTGYMSEREGTIHNIFNDSTINARDKHGFRGQLLWTPDPDFSGRLIAEFASNHEDCCAYPLTGPVRNAVVQRDAYMEYNRVGTDPAQRMTDSDTPTRSDMRQHAVSAEFNWDIGGQHRLTSLSAWRSWYFLPTNDDATSLHLASTSTENDHQQFSQEVRLSSSFEALDTVIGLFYIRQRLDGLERVVIGDDMVGWVFGGLLRENGLSFATESNTGPLLYAVIPPETLDGTTVDTDYFQTTDSMAAFASADWHIAERWDLSLGLRYTYEVKDSFVDRSRYGGDPDATVLAAPDPLLNLAAPVLEIAEPLINIIETAAGTQLPTGGWTGILDDIAGGEYQRATDYDEGDFSGKVSLSYKPWPDTTLFASAARGYKGGGINLGFTGESVDPTFRPEQATSFELGVKSYLFKKLASLSLTAYHTDIKDYQALTFDNEPTLLPNPRQINLLNVGRVRLQGAELEGYGYLAEGLVMRGGVAYSRAVTSVFPNAPNEDTRENDKDLSGEDLYNAPRWSVVLGGQYRFAFERGFDAYTGLDYMYRSGYWGTVEHGRASYIEAYDVVNLRLGLRAADRAWDVSLWARNLLDDDYIATVYPLYGVGDYGAVPADPVTYGLTVRVLLQ</sequence>
<evidence type="ECO:0000256" key="3">
    <source>
        <dbReference type="ARBA" id="ARBA00022452"/>
    </source>
</evidence>
<evidence type="ECO:0000256" key="4">
    <source>
        <dbReference type="ARBA" id="ARBA00022496"/>
    </source>
</evidence>
<keyword evidence="7" id="KW-0406">Ion transport</keyword>
<evidence type="ECO:0000256" key="1">
    <source>
        <dbReference type="ARBA" id="ARBA00004571"/>
    </source>
</evidence>
<dbReference type="STRING" id="1317117.ATO7_11073"/>
<dbReference type="Pfam" id="PF00593">
    <property type="entry name" value="TonB_dep_Rec_b-barrel"/>
    <property type="match status" value="1"/>
</dbReference>
<accession>A0A1Y1SB17</accession>
<dbReference type="CDD" id="cd01347">
    <property type="entry name" value="ligand_gated_channel"/>
    <property type="match status" value="1"/>
</dbReference>
<dbReference type="EMBL" id="AQQV01000003">
    <property type="protein sequence ID" value="ORE85830.1"/>
    <property type="molecule type" value="Genomic_DNA"/>
</dbReference>
<dbReference type="InterPro" id="IPR039426">
    <property type="entry name" value="TonB-dep_rcpt-like"/>
</dbReference>
<evidence type="ECO:0000256" key="10">
    <source>
        <dbReference type="ARBA" id="ARBA00023237"/>
    </source>
</evidence>
<evidence type="ECO:0000256" key="7">
    <source>
        <dbReference type="ARBA" id="ARBA00023065"/>
    </source>
</evidence>
<dbReference type="Pfam" id="PF07715">
    <property type="entry name" value="Plug"/>
    <property type="match status" value="1"/>
</dbReference>
<dbReference type="GO" id="GO:0006826">
    <property type="term" value="P:iron ion transport"/>
    <property type="evidence" value="ECO:0007669"/>
    <property type="project" value="UniProtKB-KW"/>
</dbReference>
<evidence type="ECO:0000256" key="5">
    <source>
        <dbReference type="ARBA" id="ARBA00022692"/>
    </source>
</evidence>
<dbReference type="SUPFAM" id="SSF56935">
    <property type="entry name" value="Porins"/>
    <property type="match status" value="1"/>
</dbReference>
<comment type="similarity">
    <text evidence="11 12">Belongs to the TonB-dependent receptor family.</text>
</comment>
<keyword evidence="4" id="KW-0410">Iron transport</keyword>
<evidence type="ECO:0000256" key="2">
    <source>
        <dbReference type="ARBA" id="ARBA00022448"/>
    </source>
</evidence>
<feature type="domain" description="TonB-dependent receptor plug" evidence="14">
    <location>
        <begin position="65"/>
        <end position="171"/>
    </location>
</feature>
<dbReference type="OrthoDB" id="5987490at2"/>
<dbReference type="AlphaFoldDB" id="A0A1Y1SB17"/>
<dbReference type="InterPro" id="IPR012910">
    <property type="entry name" value="Plug_dom"/>
</dbReference>
<evidence type="ECO:0000256" key="12">
    <source>
        <dbReference type="RuleBase" id="RU003357"/>
    </source>
</evidence>
<proteinExistence type="inferred from homology"/>
<keyword evidence="8 12" id="KW-0798">TonB box</keyword>
<keyword evidence="16" id="KW-1185">Reference proteome</keyword>
<dbReference type="Proteomes" id="UP000192342">
    <property type="component" value="Unassembled WGS sequence"/>
</dbReference>
<evidence type="ECO:0000313" key="16">
    <source>
        <dbReference type="Proteomes" id="UP000192342"/>
    </source>
</evidence>
<evidence type="ECO:0000313" key="15">
    <source>
        <dbReference type="EMBL" id="ORE85830.1"/>
    </source>
</evidence>
<reference evidence="15 16" key="1">
    <citation type="submission" date="2013-04" db="EMBL/GenBank/DDBJ databases">
        <title>Oceanococcus atlanticus 22II-S10r2 Genome Sequencing.</title>
        <authorList>
            <person name="Lai Q."/>
            <person name="Li G."/>
            <person name="Shao Z."/>
        </authorList>
    </citation>
    <scope>NUCLEOTIDE SEQUENCE [LARGE SCALE GENOMIC DNA]</scope>
    <source>
        <strain evidence="15 16">22II-S10r2</strain>
    </source>
</reference>
<comment type="subcellular location">
    <subcellularLocation>
        <location evidence="1 11">Cell outer membrane</location>
        <topology evidence="1 11">Multi-pass membrane protein</topology>
    </subcellularLocation>
</comment>
<dbReference type="InterPro" id="IPR000531">
    <property type="entry name" value="Beta-barrel_TonB"/>
</dbReference>
<keyword evidence="3 11" id="KW-1134">Transmembrane beta strand</keyword>
<evidence type="ECO:0000256" key="8">
    <source>
        <dbReference type="ARBA" id="ARBA00023077"/>
    </source>
</evidence>
<evidence type="ECO:0000256" key="6">
    <source>
        <dbReference type="ARBA" id="ARBA00023004"/>
    </source>
</evidence>
<keyword evidence="9 11" id="KW-0472">Membrane</keyword>
<dbReference type="PANTHER" id="PTHR32552:SF81">
    <property type="entry name" value="TONB-DEPENDENT OUTER MEMBRANE RECEPTOR"/>
    <property type="match status" value="1"/>
</dbReference>
<keyword evidence="10 11" id="KW-0998">Cell outer membrane</keyword>
<dbReference type="PANTHER" id="PTHR32552">
    <property type="entry name" value="FERRICHROME IRON RECEPTOR-RELATED"/>
    <property type="match status" value="1"/>
</dbReference>
<keyword evidence="5 11" id="KW-0812">Transmembrane</keyword>
<dbReference type="RefSeq" id="WP_083561874.1">
    <property type="nucleotide sequence ID" value="NZ_AQQV01000003.1"/>
</dbReference>
<evidence type="ECO:0000259" key="14">
    <source>
        <dbReference type="Pfam" id="PF07715"/>
    </source>
</evidence>